<evidence type="ECO:0000256" key="1">
    <source>
        <dbReference type="SAM" id="MobiDB-lite"/>
    </source>
</evidence>
<evidence type="ECO:0000313" key="2">
    <source>
        <dbReference type="EMBL" id="KAG0491636.1"/>
    </source>
</evidence>
<evidence type="ECO:0000313" key="3">
    <source>
        <dbReference type="EMBL" id="KAG0493695.1"/>
    </source>
</evidence>
<accession>A0A835RSN6</accession>
<sequence>MEASVQGLPPDCIARVMYGLLPRRQRRSANTHQPHPSASDVSPDYAVTPPPRVCHGSNSAAPAPRRGTDK</sequence>
<name>A0A835RSN6_VANPL</name>
<comment type="caution">
    <text evidence="3">The sequence shown here is derived from an EMBL/GenBank/DDBJ whole genome shotgun (WGS) entry which is preliminary data.</text>
</comment>
<proteinExistence type="predicted"/>
<evidence type="ECO:0000313" key="4">
    <source>
        <dbReference type="Proteomes" id="UP000636800"/>
    </source>
</evidence>
<dbReference type="EMBL" id="JADCNM010000002">
    <property type="protein sequence ID" value="KAG0493695.1"/>
    <property type="molecule type" value="Genomic_DNA"/>
</dbReference>
<feature type="compositionally biased region" description="Polar residues" evidence="1">
    <location>
        <begin position="30"/>
        <end position="40"/>
    </location>
</feature>
<dbReference type="Proteomes" id="UP000639772">
    <property type="component" value="Unassembled WGS sequence"/>
</dbReference>
<protein>
    <submittedName>
        <fullName evidence="3">Uncharacterized protein</fullName>
    </submittedName>
</protein>
<dbReference type="Proteomes" id="UP000636800">
    <property type="component" value="Chromosome 2"/>
</dbReference>
<dbReference type="AlphaFoldDB" id="A0A835RSN6"/>
<keyword evidence="4" id="KW-1185">Reference proteome</keyword>
<organism evidence="3 5">
    <name type="scientific">Vanilla planifolia</name>
    <name type="common">Vanilla</name>
    <dbReference type="NCBI Taxonomy" id="51239"/>
    <lineage>
        <taxon>Eukaryota</taxon>
        <taxon>Viridiplantae</taxon>
        <taxon>Streptophyta</taxon>
        <taxon>Embryophyta</taxon>
        <taxon>Tracheophyta</taxon>
        <taxon>Spermatophyta</taxon>
        <taxon>Magnoliopsida</taxon>
        <taxon>Liliopsida</taxon>
        <taxon>Asparagales</taxon>
        <taxon>Orchidaceae</taxon>
        <taxon>Vanilloideae</taxon>
        <taxon>Vanilleae</taxon>
        <taxon>Vanilla</taxon>
    </lineage>
</organism>
<evidence type="ECO:0000313" key="5">
    <source>
        <dbReference type="Proteomes" id="UP000639772"/>
    </source>
</evidence>
<feature type="region of interest" description="Disordered" evidence="1">
    <location>
        <begin position="24"/>
        <end position="70"/>
    </location>
</feature>
<dbReference type="EMBL" id="JADCNL010000002">
    <property type="protein sequence ID" value="KAG0491636.1"/>
    <property type="molecule type" value="Genomic_DNA"/>
</dbReference>
<gene>
    <name evidence="3" type="ORF">HPP92_004689</name>
    <name evidence="2" type="ORF">HPP92_005034</name>
</gene>
<reference evidence="4 5" key="1">
    <citation type="journal article" date="2020" name="Nat. Food">
        <title>A phased Vanilla planifolia genome enables genetic improvement of flavour and production.</title>
        <authorList>
            <person name="Hasing T."/>
            <person name="Tang H."/>
            <person name="Brym M."/>
            <person name="Khazi F."/>
            <person name="Huang T."/>
            <person name="Chambers A.H."/>
        </authorList>
    </citation>
    <scope>NUCLEOTIDE SEQUENCE [LARGE SCALE GENOMIC DNA]</scope>
    <source>
        <tissue evidence="3">Leaf</tissue>
    </source>
</reference>